<dbReference type="PATRIC" id="fig|908809.3.peg.1839"/>
<keyword evidence="1" id="KW-0812">Transmembrane</keyword>
<dbReference type="Pfam" id="PF07670">
    <property type="entry name" value="Gate"/>
    <property type="match status" value="1"/>
</dbReference>
<feature type="transmembrane region" description="Helical" evidence="1">
    <location>
        <begin position="134"/>
        <end position="154"/>
    </location>
</feature>
<protein>
    <submittedName>
        <fullName evidence="3">Spore maturation protein A</fullName>
    </submittedName>
</protein>
<feature type="domain" description="Nucleoside transporter/FeoB GTPase Gate" evidence="2">
    <location>
        <begin position="42"/>
        <end position="156"/>
    </location>
</feature>
<name>A0A0R3JS90_CALMK</name>
<dbReference type="InterPro" id="IPR011642">
    <property type="entry name" value="Gate_dom"/>
</dbReference>
<evidence type="ECO:0000313" key="3">
    <source>
        <dbReference type="EMBL" id="KRQ86328.1"/>
    </source>
</evidence>
<dbReference type="EMBL" id="LKHP01000011">
    <property type="protein sequence ID" value="KRQ86328.1"/>
    <property type="molecule type" value="Genomic_DNA"/>
</dbReference>
<reference evidence="3 4" key="1">
    <citation type="submission" date="2015-09" db="EMBL/GenBank/DDBJ databases">
        <title>Draft genome sequence of a Caloramator mitchellensis, a moderate thermophile from the Great Artesian Basin of Australia.</title>
        <authorList>
            <person name="Patel B.K."/>
        </authorList>
    </citation>
    <scope>NUCLEOTIDE SEQUENCE [LARGE SCALE GENOMIC DNA]</scope>
    <source>
        <strain evidence="3 4">VF08</strain>
    </source>
</reference>
<dbReference type="RefSeq" id="WP_083490402.1">
    <property type="nucleotide sequence ID" value="NZ_LKHP01000011.1"/>
</dbReference>
<evidence type="ECO:0000313" key="4">
    <source>
        <dbReference type="Proteomes" id="UP000052015"/>
    </source>
</evidence>
<keyword evidence="1" id="KW-0472">Membrane</keyword>
<comment type="caution">
    <text evidence="3">The sequence shown here is derived from an EMBL/GenBank/DDBJ whole genome shotgun (WGS) entry which is preliminary data.</text>
</comment>
<accession>A0A0R3JS90</accession>
<sequence length="210" mass="23248">MVNRIWFFMIFLGIISFVIKGNGQELMSAITESAQRSTELLIALLGIMAFWSGVMRICEKSGIIDVIGRILSLPLRFIFPGLYQRSRTAFFNIMMNITSNMFGLSNAATPFGLKAMEELQKINPNKDTASSYMITFLIINSASIQFIPSTVISIRAAMGSKNPSDIVAPTIITSIIALIIGLVLDKIIDGRFNKISNVKLTNNSRSQEIK</sequence>
<dbReference type="OrthoDB" id="9782481at2"/>
<gene>
    <name evidence="3" type="primary">spmA</name>
    <name evidence="3" type="ORF">ABG79_01840</name>
</gene>
<evidence type="ECO:0000259" key="2">
    <source>
        <dbReference type="Pfam" id="PF07670"/>
    </source>
</evidence>
<feature type="transmembrane region" description="Helical" evidence="1">
    <location>
        <begin position="34"/>
        <end position="54"/>
    </location>
</feature>
<feature type="transmembrane region" description="Helical" evidence="1">
    <location>
        <begin position="5"/>
        <end position="22"/>
    </location>
</feature>
<dbReference type="STRING" id="908809.ABG79_01840"/>
<evidence type="ECO:0000256" key="1">
    <source>
        <dbReference type="SAM" id="Phobius"/>
    </source>
</evidence>
<dbReference type="AlphaFoldDB" id="A0A0R3JS90"/>
<keyword evidence="4" id="KW-1185">Reference proteome</keyword>
<feature type="transmembrane region" description="Helical" evidence="1">
    <location>
        <begin position="166"/>
        <end position="184"/>
    </location>
</feature>
<proteinExistence type="predicted"/>
<keyword evidence="1" id="KW-1133">Transmembrane helix</keyword>
<organism evidence="3 4">
    <name type="scientific">Caloramator mitchellensis</name>
    <dbReference type="NCBI Taxonomy" id="908809"/>
    <lineage>
        <taxon>Bacteria</taxon>
        <taxon>Bacillati</taxon>
        <taxon>Bacillota</taxon>
        <taxon>Clostridia</taxon>
        <taxon>Eubacteriales</taxon>
        <taxon>Clostridiaceae</taxon>
        <taxon>Caloramator</taxon>
    </lineage>
</organism>
<dbReference type="Proteomes" id="UP000052015">
    <property type="component" value="Unassembled WGS sequence"/>
</dbReference>